<evidence type="ECO:0008006" key="3">
    <source>
        <dbReference type="Google" id="ProtNLM"/>
    </source>
</evidence>
<evidence type="ECO:0000256" key="1">
    <source>
        <dbReference type="SAM" id="Phobius"/>
    </source>
</evidence>
<organism evidence="2">
    <name type="scientific">Caldilinea aerophila</name>
    <dbReference type="NCBI Taxonomy" id="133453"/>
    <lineage>
        <taxon>Bacteria</taxon>
        <taxon>Bacillati</taxon>
        <taxon>Chloroflexota</taxon>
        <taxon>Caldilineae</taxon>
        <taxon>Caldilineales</taxon>
        <taxon>Caldilineaceae</taxon>
        <taxon>Caldilinea</taxon>
    </lineage>
</organism>
<dbReference type="InterPro" id="IPR029058">
    <property type="entry name" value="AB_hydrolase_fold"/>
</dbReference>
<keyword evidence="1" id="KW-0472">Membrane</keyword>
<dbReference type="Gene3D" id="2.60.40.1120">
    <property type="entry name" value="Carboxypeptidase-like, regulatory domain"/>
    <property type="match status" value="1"/>
</dbReference>
<evidence type="ECO:0000313" key="2">
    <source>
        <dbReference type="EMBL" id="HDX33608.1"/>
    </source>
</evidence>
<dbReference type="AlphaFoldDB" id="A0A7C1JYV3"/>
<keyword evidence="1" id="KW-0812">Transmembrane</keyword>
<comment type="caution">
    <text evidence="2">The sequence shown here is derived from an EMBL/GenBank/DDBJ whole genome shotgun (WGS) entry which is preliminary data.</text>
</comment>
<sequence length="455" mass="48375">MLHQPEAACAPCQPVRMKKNGFCPVFFSFNTLCCVLLLCALWLAGCHPSPQANVIGYAISTWLGTQPPPVSKAPPGTLIGRVLDETGTAIAGASVIVAQPDGLPHHALTDADGVYRIEHVPPGQYVPAAVAPGFAEAALTGLFGLPKLVTIQSNAVTQAPPLTLRPYRPTPLPGNLAEAVNLRLTAVYTATATFPENAAADVAAYAFDFEGAAVDTLRVYLPRDHPHEVPLPLLFMVYPSPVDNWQDVSVAFASERFAVVAISPTAARGVDAEAHAQDARVALALARSGALGSAAGDNRPMAMGGSFSSAILSRLLRSAGDELTGWVTVGGLANAFTTAHDFYMGRISIPPPFELLIPALGPPNLYPLPFLMFSPVYVAGELPPTMIVHTAADEILRIEQAYELAEAVAAAGVPLETYYYEDESHYLGIGADLTDAGREMFYRILDFIERYGEKP</sequence>
<protein>
    <recommendedName>
        <fullName evidence="3">Peptidase S9 prolyl oligopeptidase catalytic domain-containing protein</fullName>
    </recommendedName>
</protein>
<dbReference type="GO" id="GO:0030246">
    <property type="term" value="F:carbohydrate binding"/>
    <property type="evidence" value="ECO:0007669"/>
    <property type="project" value="InterPro"/>
</dbReference>
<proteinExistence type="predicted"/>
<dbReference type="SUPFAM" id="SSF49452">
    <property type="entry name" value="Starch-binding domain-like"/>
    <property type="match status" value="1"/>
</dbReference>
<dbReference type="Pfam" id="PF13620">
    <property type="entry name" value="CarboxypepD_reg"/>
    <property type="match status" value="1"/>
</dbReference>
<feature type="transmembrane region" description="Helical" evidence="1">
    <location>
        <begin position="21"/>
        <end position="44"/>
    </location>
</feature>
<keyword evidence="1" id="KW-1133">Transmembrane helix</keyword>
<accession>A0A7C1JYV3</accession>
<dbReference type="Gene3D" id="3.40.50.1820">
    <property type="entry name" value="alpha/beta hydrolase"/>
    <property type="match status" value="1"/>
</dbReference>
<gene>
    <name evidence="2" type="ORF">ENQ20_19310</name>
</gene>
<dbReference type="EMBL" id="DSMG01000196">
    <property type="protein sequence ID" value="HDX33608.1"/>
    <property type="molecule type" value="Genomic_DNA"/>
</dbReference>
<dbReference type="InterPro" id="IPR013784">
    <property type="entry name" value="Carb-bd-like_fold"/>
</dbReference>
<name>A0A7C1JYV3_9CHLR</name>
<reference evidence="2" key="1">
    <citation type="journal article" date="2020" name="mSystems">
        <title>Genome- and Community-Level Interaction Insights into Carbon Utilization and Element Cycling Functions of Hydrothermarchaeota in Hydrothermal Sediment.</title>
        <authorList>
            <person name="Zhou Z."/>
            <person name="Liu Y."/>
            <person name="Xu W."/>
            <person name="Pan J."/>
            <person name="Luo Z.H."/>
            <person name="Li M."/>
        </authorList>
    </citation>
    <scope>NUCLEOTIDE SEQUENCE [LARGE SCALE GENOMIC DNA]</scope>
    <source>
        <strain evidence="2">SpSt-289</strain>
    </source>
</reference>
<dbReference type="SUPFAM" id="SSF53474">
    <property type="entry name" value="alpha/beta-Hydrolases"/>
    <property type="match status" value="1"/>
</dbReference>